<dbReference type="CDD" id="cd20301">
    <property type="entry name" value="cupin_ChrR"/>
    <property type="match status" value="1"/>
</dbReference>
<dbReference type="Proteomes" id="UP000185999">
    <property type="component" value="Unassembled WGS sequence"/>
</dbReference>
<evidence type="ECO:0000313" key="2">
    <source>
        <dbReference type="EMBL" id="SIS41531.1"/>
    </source>
</evidence>
<name>A0A1N7IX11_9GAMM</name>
<dbReference type="AlphaFoldDB" id="A0A1N7IX11"/>
<dbReference type="RefSeq" id="WP_054342465.1">
    <property type="nucleotide sequence ID" value="NZ_FTOE01000001.1"/>
</dbReference>
<evidence type="ECO:0000313" key="3">
    <source>
        <dbReference type="Proteomes" id="UP000185999"/>
    </source>
</evidence>
<protein>
    <submittedName>
        <fullName evidence="2">Anti-ECFsigma factor, ChrR</fullName>
    </submittedName>
</protein>
<organism evidence="2 3">
    <name type="scientific">Neptunomonas antarctica</name>
    <dbReference type="NCBI Taxonomy" id="619304"/>
    <lineage>
        <taxon>Bacteria</taxon>
        <taxon>Pseudomonadati</taxon>
        <taxon>Pseudomonadota</taxon>
        <taxon>Gammaproteobacteria</taxon>
        <taxon>Oceanospirillales</taxon>
        <taxon>Oceanospirillaceae</taxon>
        <taxon>Neptunomonas</taxon>
    </lineage>
</organism>
<dbReference type="InterPro" id="IPR011051">
    <property type="entry name" value="RmlC_Cupin_sf"/>
</dbReference>
<dbReference type="InterPro" id="IPR014710">
    <property type="entry name" value="RmlC-like_jellyroll"/>
</dbReference>
<feature type="domain" description="ChrR-like cupin" evidence="1">
    <location>
        <begin position="130"/>
        <end position="219"/>
    </location>
</feature>
<dbReference type="SUPFAM" id="SSF51182">
    <property type="entry name" value="RmlC-like cupins"/>
    <property type="match status" value="1"/>
</dbReference>
<keyword evidence="3" id="KW-1185">Reference proteome</keyword>
<dbReference type="OrthoDB" id="2988517at2"/>
<dbReference type="InterPro" id="IPR041916">
    <property type="entry name" value="Anti_sigma_zinc_sf"/>
</dbReference>
<proteinExistence type="predicted"/>
<dbReference type="InterPro" id="IPR025979">
    <property type="entry name" value="ChrR-like_cupin_dom"/>
</dbReference>
<evidence type="ECO:0000259" key="1">
    <source>
        <dbReference type="Pfam" id="PF12973"/>
    </source>
</evidence>
<dbReference type="Gene3D" id="1.10.10.1320">
    <property type="entry name" value="Anti-sigma factor, zinc-finger domain"/>
    <property type="match status" value="1"/>
</dbReference>
<dbReference type="STRING" id="619304.SAMN05421760_101244"/>
<dbReference type="NCBIfam" id="TIGR02451">
    <property type="entry name" value="anti_sig_ChrR"/>
    <property type="match status" value="1"/>
</dbReference>
<dbReference type="Gene3D" id="2.60.120.10">
    <property type="entry name" value="Jelly Rolls"/>
    <property type="match status" value="1"/>
</dbReference>
<reference evidence="3" key="1">
    <citation type="submission" date="2017-01" db="EMBL/GenBank/DDBJ databases">
        <authorList>
            <person name="Varghese N."/>
            <person name="Submissions S."/>
        </authorList>
    </citation>
    <scope>NUCLEOTIDE SEQUENCE [LARGE SCALE GENOMIC DNA]</scope>
    <source>
        <strain evidence="3">DSM 22306</strain>
    </source>
</reference>
<accession>A0A1N7IX11</accession>
<dbReference type="InterPro" id="IPR012807">
    <property type="entry name" value="Anti-sigma_ChrR"/>
</dbReference>
<gene>
    <name evidence="2" type="ORF">SAMN05421760_101244</name>
</gene>
<sequence>MSVNHHPDDATLLSYASGSLLESFEILVACHLRFCQQCRLRVDQAEQLGGAMLESAEMLESTVMLESAVTSENKSIPFAGRAAFAELLDDDEPLVDMLVDSAQKRDDTAGLVRTHRIPEPLQRLLESNDATLAWKRLVPGIQQIRLDTEDDGLRLMKIAPGMSIPLHTHKGSELTFILYGSYSDELGRLQPGDVSDLDAEVEHQPITDGKEPCICLVATDAPLKFHGFLPKLLQPFIGF</sequence>
<dbReference type="EMBL" id="FTOE01000001">
    <property type="protein sequence ID" value="SIS41531.1"/>
    <property type="molecule type" value="Genomic_DNA"/>
</dbReference>
<dbReference type="Pfam" id="PF12973">
    <property type="entry name" value="Cupin_7"/>
    <property type="match status" value="1"/>
</dbReference>